<dbReference type="EMBL" id="CADEAL010004193">
    <property type="protein sequence ID" value="CAB1453958.1"/>
    <property type="molecule type" value="Genomic_DNA"/>
</dbReference>
<feature type="region of interest" description="Disordered" evidence="1">
    <location>
        <begin position="121"/>
        <end position="147"/>
    </location>
</feature>
<organism evidence="2 3">
    <name type="scientific">Pleuronectes platessa</name>
    <name type="common">European plaice</name>
    <dbReference type="NCBI Taxonomy" id="8262"/>
    <lineage>
        <taxon>Eukaryota</taxon>
        <taxon>Metazoa</taxon>
        <taxon>Chordata</taxon>
        <taxon>Craniata</taxon>
        <taxon>Vertebrata</taxon>
        <taxon>Euteleostomi</taxon>
        <taxon>Actinopterygii</taxon>
        <taxon>Neopterygii</taxon>
        <taxon>Teleostei</taxon>
        <taxon>Neoteleostei</taxon>
        <taxon>Acanthomorphata</taxon>
        <taxon>Carangaria</taxon>
        <taxon>Pleuronectiformes</taxon>
        <taxon>Pleuronectoidei</taxon>
        <taxon>Pleuronectidae</taxon>
        <taxon>Pleuronectes</taxon>
    </lineage>
</organism>
<comment type="caution">
    <text evidence="2">The sequence shown here is derived from an EMBL/GenBank/DDBJ whole genome shotgun (WGS) entry which is preliminary data.</text>
</comment>
<sequence length="147" mass="16060">MKLTQPLQNETRTEEDGLQRRHAGPAAALMLLICSCVSHSFPEVVQASVKRLRGECQGRSPDEVRGPGAHIRPRCFYQLLNATPEPDDLMNTGADALLTVPLCVSASSRGQTQRDISLKLTRPQMTSEEEEETCGGTDVRKVSPISS</sequence>
<evidence type="ECO:0000313" key="3">
    <source>
        <dbReference type="Proteomes" id="UP001153269"/>
    </source>
</evidence>
<dbReference type="Proteomes" id="UP001153269">
    <property type="component" value="Unassembled WGS sequence"/>
</dbReference>
<protein>
    <submittedName>
        <fullName evidence="2">Uncharacterized protein</fullName>
    </submittedName>
</protein>
<name>A0A9N7Z371_PLEPL</name>
<reference evidence="2" key="1">
    <citation type="submission" date="2020-03" db="EMBL/GenBank/DDBJ databases">
        <authorList>
            <person name="Weist P."/>
        </authorList>
    </citation>
    <scope>NUCLEOTIDE SEQUENCE</scope>
</reference>
<evidence type="ECO:0000313" key="2">
    <source>
        <dbReference type="EMBL" id="CAB1453958.1"/>
    </source>
</evidence>
<accession>A0A9N7Z371</accession>
<dbReference type="AlphaFoldDB" id="A0A9N7Z371"/>
<feature type="compositionally biased region" description="Polar residues" evidence="1">
    <location>
        <begin position="1"/>
        <end position="10"/>
    </location>
</feature>
<proteinExistence type="predicted"/>
<evidence type="ECO:0000256" key="1">
    <source>
        <dbReference type="SAM" id="MobiDB-lite"/>
    </source>
</evidence>
<gene>
    <name evidence="2" type="ORF">PLEPLA_LOCUS41718</name>
</gene>
<keyword evidence="3" id="KW-1185">Reference proteome</keyword>
<feature type="region of interest" description="Disordered" evidence="1">
    <location>
        <begin position="1"/>
        <end position="20"/>
    </location>
</feature>